<keyword evidence="3 5" id="KW-0808">Transferase</keyword>
<organism evidence="5">
    <name type="scientific">uncultured Desulfobacterium sp</name>
    <dbReference type="NCBI Taxonomy" id="201089"/>
    <lineage>
        <taxon>Bacteria</taxon>
        <taxon>Pseudomonadati</taxon>
        <taxon>Thermodesulfobacteriota</taxon>
        <taxon>Desulfobacteria</taxon>
        <taxon>Desulfobacterales</taxon>
        <taxon>Desulfobacteriaceae</taxon>
        <taxon>Desulfobacterium</taxon>
        <taxon>environmental samples</taxon>
    </lineage>
</organism>
<evidence type="ECO:0000256" key="4">
    <source>
        <dbReference type="ARBA" id="ARBA00022691"/>
    </source>
</evidence>
<dbReference type="GO" id="GO:0008168">
    <property type="term" value="F:methyltransferase activity"/>
    <property type="evidence" value="ECO:0007669"/>
    <property type="project" value="UniProtKB-KW"/>
</dbReference>
<evidence type="ECO:0000256" key="3">
    <source>
        <dbReference type="ARBA" id="ARBA00022679"/>
    </source>
</evidence>
<accession>E1Y8X2</accession>
<name>E1Y8X2_9BACT</name>
<dbReference type="EMBL" id="FR695864">
    <property type="protein sequence ID" value="CBX27016.1"/>
    <property type="molecule type" value="Genomic_DNA"/>
</dbReference>
<dbReference type="CDD" id="cd02440">
    <property type="entry name" value="AdoMet_MTases"/>
    <property type="match status" value="1"/>
</dbReference>
<keyword evidence="1" id="KW-0474">Menaquinone biosynthesis</keyword>
<keyword evidence="2 5" id="KW-0489">Methyltransferase</keyword>
<dbReference type="PROSITE" id="PS51608">
    <property type="entry name" value="SAM_MT_UBIE"/>
    <property type="match status" value="1"/>
</dbReference>
<keyword evidence="5" id="KW-0830">Ubiquinone</keyword>
<evidence type="ECO:0000256" key="1">
    <source>
        <dbReference type="ARBA" id="ARBA00022428"/>
    </source>
</evidence>
<keyword evidence="4" id="KW-0949">S-adenosyl-L-methionine</keyword>
<dbReference type="SUPFAM" id="SSF53335">
    <property type="entry name" value="S-adenosyl-L-methionine-dependent methyltransferases"/>
    <property type="match status" value="1"/>
</dbReference>
<dbReference type="PANTHER" id="PTHR43591:SF24">
    <property type="entry name" value="2-METHOXY-6-POLYPRENYL-1,4-BENZOQUINOL METHYLASE, MITOCHONDRIAL"/>
    <property type="match status" value="1"/>
</dbReference>
<protein>
    <submittedName>
        <fullName evidence="5">Ubiquinone/menaquinone biosynthesis methyltransferase ubiE</fullName>
    </submittedName>
</protein>
<dbReference type="GO" id="GO:0032259">
    <property type="term" value="P:methylation"/>
    <property type="evidence" value="ECO:0007669"/>
    <property type="project" value="UniProtKB-KW"/>
</dbReference>
<evidence type="ECO:0000256" key="2">
    <source>
        <dbReference type="ARBA" id="ARBA00022603"/>
    </source>
</evidence>
<proteinExistence type="predicted"/>
<dbReference type="InterPro" id="IPR004033">
    <property type="entry name" value="UbiE/COQ5_MeTrFase"/>
</dbReference>
<reference evidence="5" key="1">
    <citation type="journal article" date="2011" name="Environ. Microbiol.">
        <title>Genomic insights into the metabolic potential of the polycyclic aromatic hydrocarbon degrading sulfate-reducing Deltaproteobacterium N47.</title>
        <authorList>
            <person name="Bergmann F."/>
            <person name="Selesi D."/>
            <person name="Weinmaier T."/>
            <person name="Tischler P."/>
            <person name="Rattei T."/>
            <person name="Meckenstock R.U."/>
        </authorList>
    </citation>
    <scope>NUCLEOTIDE SEQUENCE</scope>
</reference>
<dbReference type="InterPro" id="IPR029063">
    <property type="entry name" value="SAM-dependent_MTases_sf"/>
</dbReference>
<sequence>MAINMTDKYDKNKALKIRAMFKNISGRYDLLNTIMTFGRDKSWRRYVIKEASLGPNSLILDVGTGTGKILHEALLSNNGIKAFGVDFTLEMMLAGKEQKENISWCCADALVLPFPDSVFDAVTSGYLIRNVMDIHRSFAEQMRTTKPGGKIVCLDTSPHRKISCVLLSFFT</sequence>
<evidence type="ECO:0000313" key="5">
    <source>
        <dbReference type="EMBL" id="CBX27016.1"/>
    </source>
</evidence>
<dbReference type="PANTHER" id="PTHR43591">
    <property type="entry name" value="METHYLTRANSFERASE"/>
    <property type="match status" value="1"/>
</dbReference>
<dbReference type="Gene3D" id="3.40.50.150">
    <property type="entry name" value="Vaccinia Virus protein VP39"/>
    <property type="match status" value="1"/>
</dbReference>
<gene>
    <name evidence="5" type="ORF">N47_A10450</name>
</gene>
<dbReference type="AlphaFoldDB" id="E1Y8X2"/>
<dbReference type="Pfam" id="PF01209">
    <property type="entry name" value="Ubie_methyltran"/>
    <property type="match status" value="1"/>
</dbReference>
<dbReference type="GO" id="GO:0009234">
    <property type="term" value="P:menaquinone biosynthetic process"/>
    <property type="evidence" value="ECO:0007669"/>
    <property type="project" value="UniProtKB-KW"/>
</dbReference>